<proteinExistence type="predicted"/>
<name>A0A9D4MMU1_DREPO</name>
<accession>A0A9D4MMU1</accession>
<evidence type="ECO:0000313" key="2">
    <source>
        <dbReference type="Proteomes" id="UP000828390"/>
    </source>
</evidence>
<sequence length="57" mass="6257">MFLKNDPENKYLYGELGPRLVTHCPSPFRSSLNTFLLSITPSKPSPRAATPCGCAEC</sequence>
<gene>
    <name evidence="1" type="ORF">DPMN_002881</name>
</gene>
<dbReference type="EMBL" id="JAIWYP010000001">
    <property type="protein sequence ID" value="KAH3878980.1"/>
    <property type="molecule type" value="Genomic_DNA"/>
</dbReference>
<evidence type="ECO:0000313" key="1">
    <source>
        <dbReference type="EMBL" id="KAH3878980.1"/>
    </source>
</evidence>
<dbReference type="Proteomes" id="UP000828390">
    <property type="component" value="Unassembled WGS sequence"/>
</dbReference>
<organism evidence="1 2">
    <name type="scientific">Dreissena polymorpha</name>
    <name type="common">Zebra mussel</name>
    <name type="synonym">Mytilus polymorpha</name>
    <dbReference type="NCBI Taxonomy" id="45954"/>
    <lineage>
        <taxon>Eukaryota</taxon>
        <taxon>Metazoa</taxon>
        <taxon>Spiralia</taxon>
        <taxon>Lophotrochozoa</taxon>
        <taxon>Mollusca</taxon>
        <taxon>Bivalvia</taxon>
        <taxon>Autobranchia</taxon>
        <taxon>Heteroconchia</taxon>
        <taxon>Euheterodonta</taxon>
        <taxon>Imparidentia</taxon>
        <taxon>Neoheterodontei</taxon>
        <taxon>Myida</taxon>
        <taxon>Dreissenoidea</taxon>
        <taxon>Dreissenidae</taxon>
        <taxon>Dreissena</taxon>
    </lineage>
</organism>
<reference evidence="1" key="1">
    <citation type="journal article" date="2019" name="bioRxiv">
        <title>The Genome of the Zebra Mussel, Dreissena polymorpha: A Resource for Invasive Species Research.</title>
        <authorList>
            <person name="McCartney M.A."/>
            <person name="Auch B."/>
            <person name="Kono T."/>
            <person name="Mallez S."/>
            <person name="Zhang Y."/>
            <person name="Obille A."/>
            <person name="Becker A."/>
            <person name="Abrahante J.E."/>
            <person name="Garbe J."/>
            <person name="Badalamenti J.P."/>
            <person name="Herman A."/>
            <person name="Mangelson H."/>
            <person name="Liachko I."/>
            <person name="Sullivan S."/>
            <person name="Sone E.D."/>
            <person name="Koren S."/>
            <person name="Silverstein K.A.T."/>
            <person name="Beckman K.B."/>
            <person name="Gohl D.M."/>
        </authorList>
    </citation>
    <scope>NUCLEOTIDE SEQUENCE</scope>
    <source>
        <strain evidence="1">Duluth1</strain>
        <tissue evidence="1">Whole animal</tissue>
    </source>
</reference>
<protein>
    <submittedName>
        <fullName evidence="1">Uncharacterized protein</fullName>
    </submittedName>
</protein>
<dbReference type="AlphaFoldDB" id="A0A9D4MMU1"/>
<reference evidence="1" key="2">
    <citation type="submission" date="2020-11" db="EMBL/GenBank/DDBJ databases">
        <authorList>
            <person name="McCartney M.A."/>
            <person name="Auch B."/>
            <person name="Kono T."/>
            <person name="Mallez S."/>
            <person name="Becker A."/>
            <person name="Gohl D.M."/>
            <person name="Silverstein K.A.T."/>
            <person name="Koren S."/>
            <person name="Bechman K.B."/>
            <person name="Herman A."/>
            <person name="Abrahante J.E."/>
            <person name="Garbe J."/>
        </authorList>
    </citation>
    <scope>NUCLEOTIDE SEQUENCE</scope>
    <source>
        <strain evidence="1">Duluth1</strain>
        <tissue evidence="1">Whole animal</tissue>
    </source>
</reference>
<keyword evidence="2" id="KW-1185">Reference proteome</keyword>
<comment type="caution">
    <text evidence="1">The sequence shown here is derived from an EMBL/GenBank/DDBJ whole genome shotgun (WGS) entry which is preliminary data.</text>
</comment>